<keyword evidence="11" id="KW-1133">Transmembrane helix</keyword>
<organism evidence="14 15">
    <name type="scientific">Asticcacaulis machinosus</name>
    <dbReference type="NCBI Taxonomy" id="2984211"/>
    <lineage>
        <taxon>Bacteria</taxon>
        <taxon>Pseudomonadati</taxon>
        <taxon>Pseudomonadota</taxon>
        <taxon>Alphaproteobacteria</taxon>
        <taxon>Caulobacterales</taxon>
        <taxon>Caulobacteraceae</taxon>
        <taxon>Asticcacaulis</taxon>
    </lineage>
</organism>
<dbReference type="Pfam" id="PF00512">
    <property type="entry name" value="HisKA"/>
    <property type="match status" value="1"/>
</dbReference>
<dbReference type="PANTHER" id="PTHR44936">
    <property type="entry name" value="SENSOR PROTEIN CREC"/>
    <property type="match status" value="1"/>
</dbReference>
<evidence type="ECO:0000256" key="6">
    <source>
        <dbReference type="ARBA" id="ARBA00022679"/>
    </source>
</evidence>
<evidence type="ECO:0000256" key="9">
    <source>
        <dbReference type="ARBA" id="ARBA00022840"/>
    </source>
</evidence>
<dbReference type="RefSeq" id="WP_272744056.1">
    <property type="nucleotide sequence ID" value="NZ_JAQQKV010000001.1"/>
</dbReference>
<feature type="domain" description="Histidine kinase" evidence="12">
    <location>
        <begin position="318"/>
        <end position="519"/>
    </location>
</feature>
<dbReference type="Proteomes" id="UP001218579">
    <property type="component" value="Unassembled WGS sequence"/>
</dbReference>
<dbReference type="SMART" id="SM00388">
    <property type="entry name" value="HisKA"/>
    <property type="match status" value="1"/>
</dbReference>
<dbReference type="InterPro" id="IPR005467">
    <property type="entry name" value="His_kinase_dom"/>
</dbReference>
<keyword evidence="8 14" id="KW-0418">Kinase</keyword>
<evidence type="ECO:0000256" key="1">
    <source>
        <dbReference type="ARBA" id="ARBA00000085"/>
    </source>
</evidence>
<comment type="subcellular location">
    <subcellularLocation>
        <location evidence="2">Cell membrane</location>
        <topology evidence="2">Multi-pass membrane protein</topology>
    </subcellularLocation>
</comment>
<keyword evidence="6" id="KW-0808">Transferase</keyword>
<dbReference type="InterPro" id="IPR050980">
    <property type="entry name" value="2C_sensor_his_kinase"/>
</dbReference>
<dbReference type="PROSITE" id="PS50109">
    <property type="entry name" value="HIS_KIN"/>
    <property type="match status" value="1"/>
</dbReference>
<dbReference type="CDD" id="cd00075">
    <property type="entry name" value="HATPase"/>
    <property type="match status" value="1"/>
</dbReference>
<evidence type="ECO:0000256" key="11">
    <source>
        <dbReference type="SAM" id="Phobius"/>
    </source>
</evidence>
<dbReference type="InterPro" id="IPR036890">
    <property type="entry name" value="HATPase_C_sf"/>
</dbReference>
<dbReference type="PANTHER" id="PTHR44936:SF10">
    <property type="entry name" value="SENSOR PROTEIN RSTB"/>
    <property type="match status" value="1"/>
</dbReference>
<dbReference type="Gene3D" id="3.30.565.10">
    <property type="entry name" value="Histidine kinase-like ATPase, C-terminal domain"/>
    <property type="match status" value="1"/>
</dbReference>
<evidence type="ECO:0000256" key="4">
    <source>
        <dbReference type="ARBA" id="ARBA00022475"/>
    </source>
</evidence>
<dbReference type="EMBL" id="JAQQKV010000001">
    <property type="protein sequence ID" value="MDC7675732.1"/>
    <property type="molecule type" value="Genomic_DNA"/>
</dbReference>
<evidence type="ECO:0000256" key="8">
    <source>
        <dbReference type="ARBA" id="ARBA00022777"/>
    </source>
</evidence>
<dbReference type="GO" id="GO:0016301">
    <property type="term" value="F:kinase activity"/>
    <property type="evidence" value="ECO:0007669"/>
    <property type="project" value="UniProtKB-KW"/>
</dbReference>
<dbReference type="Pfam" id="PF02518">
    <property type="entry name" value="HATPase_c"/>
    <property type="match status" value="1"/>
</dbReference>
<dbReference type="SMART" id="SM00387">
    <property type="entry name" value="HATPase_c"/>
    <property type="match status" value="1"/>
</dbReference>
<keyword evidence="15" id="KW-1185">Reference proteome</keyword>
<feature type="domain" description="HAMP" evidence="13">
    <location>
        <begin position="258"/>
        <end position="310"/>
    </location>
</feature>
<keyword evidence="7" id="KW-0547">Nucleotide-binding</keyword>
<feature type="region of interest" description="Disordered" evidence="10">
    <location>
        <begin position="123"/>
        <end position="185"/>
    </location>
</feature>
<accession>A0ABT5HHR9</accession>
<name>A0ABT5HHR9_9CAUL</name>
<keyword evidence="5" id="KW-0597">Phosphoprotein</keyword>
<dbReference type="PRINTS" id="PR00344">
    <property type="entry name" value="BCTRLSENSOR"/>
</dbReference>
<keyword evidence="9" id="KW-0067">ATP-binding</keyword>
<proteinExistence type="predicted"/>
<dbReference type="SUPFAM" id="SSF47384">
    <property type="entry name" value="Homodimeric domain of signal transducing histidine kinase"/>
    <property type="match status" value="1"/>
</dbReference>
<dbReference type="InterPro" id="IPR003660">
    <property type="entry name" value="HAMP_dom"/>
</dbReference>
<dbReference type="Gene3D" id="1.10.287.130">
    <property type="match status" value="1"/>
</dbReference>
<dbReference type="InterPro" id="IPR036097">
    <property type="entry name" value="HisK_dim/P_sf"/>
</dbReference>
<evidence type="ECO:0000256" key="7">
    <source>
        <dbReference type="ARBA" id="ARBA00022741"/>
    </source>
</evidence>
<keyword evidence="4" id="KW-1003">Cell membrane</keyword>
<reference evidence="14 15" key="1">
    <citation type="submission" date="2023-01" db="EMBL/GenBank/DDBJ databases">
        <title>Novel species of the genus Asticcacaulis isolated from rivers.</title>
        <authorList>
            <person name="Lu H."/>
        </authorList>
    </citation>
    <scope>NUCLEOTIDE SEQUENCE [LARGE SCALE GENOMIC DNA]</scope>
    <source>
        <strain evidence="14 15">LKC15W</strain>
    </source>
</reference>
<feature type="transmembrane region" description="Helical" evidence="11">
    <location>
        <begin position="238"/>
        <end position="256"/>
    </location>
</feature>
<evidence type="ECO:0000256" key="10">
    <source>
        <dbReference type="SAM" id="MobiDB-lite"/>
    </source>
</evidence>
<gene>
    <name evidence="14" type="ORF">PQU98_06310</name>
</gene>
<dbReference type="SUPFAM" id="SSF55874">
    <property type="entry name" value="ATPase domain of HSP90 chaperone/DNA topoisomerase II/histidine kinase"/>
    <property type="match status" value="1"/>
</dbReference>
<keyword evidence="11" id="KW-0812">Transmembrane</keyword>
<dbReference type="EC" id="2.7.13.3" evidence="3"/>
<dbReference type="Pfam" id="PF00672">
    <property type="entry name" value="HAMP"/>
    <property type="match status" value="1"/>
</dbReference>
<evidence type="ECO:0000256" key="3">
    <source>
        <dbReference type="ARBA" id="ARBA00012438"/>
    </source>
</evidence>
<dbReference type="CDD" id="cd00082">
    <property type="entry name" value="HisKA"/>
    <property type="match status" value="1"/>
</dbReference>
<comment type="caution">
    <text evidence="14">The sequence shown here is derived from an EMBL/GenBank/DDBJ whole genome shotgun (WGS) entry which is preliminary data.</text>
</comment>
<keyword evidence="11" id="KW-0472">Membrane</keyword>
<evidence type="ECO:0000259" key="13">
    <source>
        <dbReference type="PROSITE" id="PS50885"/>
    </source>
</evidence>
<feature type="compositionally biased region" description="Pro residues" evidence="10">
    <location>
        <begin position="163"/>
        <end position="172"/>
    </location>
</feature>
<dbReference type="SMART" id="SM00304">
    <property type="entry name" value="HAMP"/>
    <property type="match status" value="1"/>
</dbReference>
<dbReference type="InterPro" id="IPR004358">
    <property type="entry name" value="Sig_transdc_His_kin-like_C"/>
</dbReference>
<evidence type="ECO:0000313" key="14">
    <source>
        <dbReference type="EMBL" id="MDC7675732.1"/>
    </source>
</evidence>
<dbReference type="PROSITE" id="PS50885">
    <property type="entry name" value="HAMP"/>
    <property type="match status" value="1"/>
</dbReference>
<sequence length="519" mass="56848">MTKIGAPPRKRILPDLPIFWQVLGMALMVLVLSLAINILIVLKAPSPPPQGYTLTEAAQALKTSQVKLKTGRTLRAETVAETPGFVSRQLAEPDRAHPFENFLRERLAKVLGVPATDVVVDGRLKSRNGFGGPGPGPQRWIAPGPDGPQFKSPDGLQYKRPDGPQPRGPNEPPRNFGPDGPRDDLRMLGRDFRASELPESLDTQVTFPAFRAAWKQADGKWRVLIPPKPFIEPWQRNLLFGFLLTALAVTPLAFYMSRRLTRPIRALAEGARTLGFDHDAAPLKARGPKEVRAATHVLNDMQVRLKKQVESRTALIAAIAHDLKTPLARLRLRIENLPEPTRDKISQDIAHMDSLINSALGFASAEKMAQTLTKLDLSSLIEILCEDNADIHNVTCGDITENITVLGNDMAIRRIVTNLVENACRYGDGCEVILSASGPQAEVIIRDHGPGMPSEALEAVFEPFYRLETSRNRDTGGAGLGLSVARSLSQSMNGSLRLENRYEGGVLAGLDAVFSLPRL</sequence>
<feature type="transmembrane region" description="Helical" evidence="11">
    <location>
        <begin position="18"/>
        <end position="42"/>
    </location>
</feature>
<protein>
    <recommendedName>
        <fullName evidence="3">histidine kinase</fullName>
        <ecNumber evidence="3">2.7.13.3</ecNumber>
    </recommendedName>
</protein>
<dbReference type="InterPro" id="IPR003594">
    <property type="entry name" value="HATPase_dom"/>
</dbReference>
<evidence type="ECO:0000256" key="5">
    <source>
        <dbReference type="ARBA" id="ARBA00022553"/>
    </source>
</evidence>
<evidence type="ECO:0000256" key="2">
    <source>
        <dbReference type="ARBA" id="ARBA00004651"/>
    </source>
</evidence>
<evidence type="ECO:0000313" key="15">
    <source>
        <dbReference type="Proteomes" id="UP001218579"/>
    </source>
</evidence>
<dbReference type="InterPro" id="IPR003661">
    <property type="entry name" value="HisK_dim/P_dom"/>
</dbReference>
<evidence type="ECO:0000259" key="12">
    <source>
        <dbReference type="PROSITE" id="PS50109"/>
    </source>
</evidence>
<comment type="catalytic activity">
    <reaction evidence="1">
        <text>ATP + protein L-histidine = ADP + protein N-phospho-L-histidine.</text>
        <dbReference type="EC" id="2.7.13.3"/>
    </reaction>
</comment>